<name>A0ABV1KDE1_9PSEU</name>
<keyword evidence="1" id="KW-0560">Oxidoreductase</keyword>
<dbReference type="InterPro" id="IPR050631">
    <property type="entry name" value="PheA/TfdB_FAD_monoxygenase"/>
</dbReference>
<comment type="caution">
    <text evidence="4">The sequence shown here is derived from an EMBL/GenBank/DDBJ whole genome shotgun (WGS) entry which is preliminary data.</text>
</comment>
<dbReference type="Gene3D" id="3.30.9.20">
    <property type="match status" value="1"/>
</dbReference>
<dbReference type="RefSeq" id="WP_349299539.1">
    <property type="nucleotide sequence ID" value="NZ_JBEDNQ010000007.1"/>
</dbReference>
<accession>A0ABV1KDE1</accession>
<keyword evidence="2" id="KW-0520">NAD</keyword>
<evidence type="ECO:0000313" key="4">
    <source>
        <dbReference type="EMBL" id="MEQ3552479.1"/>
    </source>
</evidence>
<dbReference type="PRINTS" id="PR00420">
    <property type="entry name" value="RNGMNOXGNASE"/>
</dbReference>
<evidence type="ECO:0000256" key="1">
    <source>
        <dbReference type="ARBA" id="ARBA00023002"/>
    </source>
</evidence>
<evidence type="ECO:0000313" key="5">
    <source>
        <dbReference type="Proteomes" id="UP001494902"/>
    </source>
</evidence>
<dbReference type="Gene3D" id="3.50.50.60">
    <property type="entry name" value="FAD/NAD(P)-binding domain"/>
    <property type="match status" value="1"/>
</dbReference>
<dbReference type="Pfam" id="PF01494">
    <property type="entry name" value="FAD_binding_3"/>
    <property type="match status" value="1"/>
</dbReference>
<dbReference type="PANTHER" id="PTHR43476">
    <property type="entry name" value="3-(3-HYDROXY-PHENYL)PROPIONATE/3-HYDROXYCINNAMIC ACID HYDROXYLASE"/>
    <property type="match status" value="1"/>
</dbReference>
<proteinExistence type="predicted"/>
<organism evidence="4 5">
    <name type="scientific">Pseudonocardia nematodicida</name>
    <dbReference type="NCBI Taxonomy" id="1206997"/>
    <lineage>
        <taxon>Bacteria</taxon>
        <taxon>Bacillati</taxon>
        <taxon>Actinomycetota</taxon>
        <taxon>Actinomycetes</taxon>
        <taxon>Pseudonocardiales</taxon>
        <taxon>Pseudonocardiaceae</taxon>
        <taxon>Pseudonocardia</taxon>
    </lineage>
</organism>
<gene>
    <name evidence="4" type="ORF">WIS52_18550</name>
</gene>
<dbReference type="PANTHER" id="PTHR43476:SF4">
    <property type="entry name" value="BLR0106 PROTEIN"/>
    <property type="match status" value="1"/>
</dbReference>
<feature type="domain" description="FAD-binding" evidence="3">
    <location>
        <begin position="3"/>
        <end position="304"/>
    </location>
</feature>
<dbReference type="SUPFAM" id="SSF51905">
    <property type="entry name" value="FAD/NAD(P)-binding domain"/>
    <property type="match status" value="1"/>
</dbReference>
<keyword evidence="5" id="KW-1185">Reference proteome</keyword>
<dbReference type="InterPro" id="IPR036188">
    <property type="entry name" value="FAD/NAD-bd_sf"/>
</dbReference>
<protein>
    <submittedName>
        <fullName evidence="4">FAD-dependent monooxygenase</fullName>
    </submittedName>
</protein>
<dbReference type="Proteomes" id="UP001494902">
    <property type="component" value="Unassembled WGS sequence"/>
</dbReference>
<dbReference type="EMBL" id="JBEDNQ010000007">
    <property type="protein sequence ID" value="MEQ3552479.1"/>
    <property type="molecule type" value="Genomic_DNA"/>
</dbReference>
<dbReference type="GO" id="GO:0004497">
    <property type="term" value="F:monooxygenase activity"/>
    <property type="evidence" value="ECO:0007669"/>
    <property type="project" value="UniProtKB-KW"/>
</dbReference>
<dbReference type="InterPro" id="IPR002938">
    <property type="entry name" value="FAD-bd"/>
</dbReference>
<reference evidence="4 5" key="1">
    <citation type="submission" date="2024-03" db="EMBL/GenBank/DDBJ databases">
        <title>Draft genome sequence of Pseudonocardia nematodicida JCM 31783.</title>
        <authorList>
            <person name="Butdee W."/>
            <person name="Duangmal K."/>
        </authorList>
    </citation>
    <scope>NUCLEOTIDE SEQUENCE [LARGE SCALE GENOMIC DNA]</scope>
    <source>
        <strain evidence="4 5">JCM 31783</strain>
    </source>
</reference>
<keyword evidence="4" id="KW-0503">Monooxygenase</keyword>
<evidence type="ECO:0000256" key="2">
    <source>
        <dbReference type="ARBA" id="ARBA00023027"/>
    </source>
</evidence>
<sequence>MKIVCVGGGPAGLYLGILARLRSGGRAEVVVAERNAPGTAPGFAVTLGEDILDELYRTDPVGAEGVRAAAHVWGDQVVEVGDETVHLGGRYGYAIGRARLLEVLTARARQVGVDLRFDTTVAADGDLEADPLTAGADVVVAADGINSAIRSARADAFGTRIAHGANRYVWFGTTKPFEAFTFAFERTHAGWIWFHAYPAADCLSTCIVECAPETWRGLGLDGMPGDEAMRTLEMIFGRALEGHELVAPPGMGSSPWLQFREVRNTSWRDGHVVLAGDAAHTTHFAIGSGTVLAVADAIALAEELFPDPEPGDSDAPVAVTDVEAALAAYDARRRTAMAPIQDMARRSMEWFEAVPERLEGAGAVDFSWSLLDRRGDQGPLHRRLHEVTQIEPVRQVRRQLTLARRVRRALRRGEIDPVGAITGSS</sequence>
<evidence type="ECO:0000259" key="3">
    <source>
        <dbReference type="Pfam" id="PF01494"/>
    </source>
</evidence>